<evidence type="ECO:0000313" key="2">
    <source>
        <dbReference type="Proteomes" id="UP001497382"/>
    </source>
</evidence>
<dbReference type="EMBL" id="CAXIEN010000222">
    <property type="protein sequence ID" value="CAL1287822.1"/>
    <property type="molecule type" value="Genomic_DNA"/>
</dbReference>
<gene>
    <name evidence="1" type="ORF">LARSCL_LOCUS15036</name>
</gene>
<accession>A0AAV2AW34</accession>
<sequence>MLKALLMSYGILYISVTTYVKSMTNVLWDPLYLGNYIC</sequence>
<comment type="caution">
    <text evidence="1">The sequence shown here is derived from an EMBL/GenBank/DDBJ whole genome shotgun (WGS) entry which is preliminary data.</text>
</comment>
<dbReference type="AlphaFoldDB" id="A0AAV2AW34"/>
<reference evidence="1 2" key="1">
    <citation type="submission" date="2024-04" db="EMBL/GenBank/DDBJ databases">
        <authorList>
            <person name="Rising A."/>
            <person name="Reimegard J."/>
            <person name="Sonavane S."/>
            <person name="Akerstrom W."/>
            <person name="Nylinder S."/>
            <person name="Hedman E."/>
            <person name="Kallberg Y."/>
        </authorList>
    </citation>
    <scope>NUCLEOTIDE SEQUENCE [LARGE SCALE GENOMIC DNA]</scope>
</reference>
<keyword evidence="2" id="KW-1185">Reference proteome</keyword>
<evidence type="ECO:0000313" key="1">
    <source>
        <dbReference type="EMBL" id="CAL1287822.1"/>
    </source>
</evidence>
<organism evidence="1 2">
    <name type="scientific">Larinioides sclopetarius</name>
    <dbReference type="NCBI Taxonomy" id="280406"/>
    <lineage>
        <taxon>Eukaryota</taxon>
        <taxon>Metazoa</taxon>
        <taxon>Ecdysozoa</taxon>
        <taxon>Arthropoda</taxon>
        <taxon>Chelicerata</taxon>
        <taxon>Arachnida</taxon>
        <taxon>Araneae</taxon>
        <taxon>Araneomorphae</taxon>
        <taxon>Entelegynae</taxon>
        <taxon>Araneoidea</taxon>
        <taxon>Araneidae</taxon>
        <taxon>Larinioides</taxon>
    </lineage>
</organism>
<name>A0AAV2AW34_9ARAC</name>
<protein>
    <submittedName>
        <fullName evidence="1">Uncharacterized protein</fullName>
    </submittedName>
</protein>
<proteinExistence type="predicted"/>
<dbReference type="Proteomes" id="UP001497382">
    <property type="component" value="Unassembled WGS sequence"/>
</dbReference>